<proteinExistence type="predicted"/>
<dbReference type="NCBIfam" id="NF003818">
    <property type="entry name" value="PRK05409.1"/>
    <property type="match status" value="1"/>
</dbReference>
<evidence type="ECO:0000313" key="2">
    <source>
        <dbReference type="Proteomes" id="UP001597063"/>
    </source>
</evidence>
<evidence type="ECO:0000313" key="1">
    <source>
        <dbReference type="EMBL" id="MFD0690207.1"/>
    </source>
</evidence>
<organism evidence="1 2">
    <name type="scientific">Actinomadura fibrosa</name>
    <dbReference type="NCBI Taxonomy" id="111802"/>
    <lineage>
        <taxon>Bacteria</taxon>
        <taxon>Bacillati</taxon>
        <taxon>Actinomycetota</taxon>
        <taxon>Actinomycetes</taxon>
        <taxon>Streptosporangiales</taxon>
        <taxon>Thermomonosporaceae</taxon>
        <taxon>Actinomadura</taxon>
    </lineage>
</organism>
<dbReference type="EMBL" id="JBHTGP010000018">
    <property type="protein sequence ID" value="MFD0690207.1"/>
    <property type="molecule type" value="Genomic_DNA"/>
</dbReference>
<comment type="caution">
    <text evidence="1">The sequence shown here is derived from an EMBL/GenBank/DDBJ whole genome shotgun (WGS) entry which is preliminary data.</text>
</comment>
<dbReference type="Gene3D" id="3.20.20.150">
    <property type="entry name" value="Divalent-metal-dependent TIM barrel enzymes"/>
    <property type="match status" value="1"/>
</dbReference>
<keyword evidence="2" id="KW-1185">Reference proteome</keyword>
<dbReference type="Pfam" id="PF05114">
    <property type="entry name" value="MbnB_TglH_ChrH"/>
    <property type="match status" value="1"/>
</dbReference>
<accession>A0ABW2XWI7</accession>
<reference evidence="2" key="1">
    <citation type="journal article" date="2019" name="Int. J. Syst. Evol. Microbiol.">
        <title>The Global Catalogue of Microorganisms (GCM) 10K type strain sequencing project: providing services to taxonomists for standard genome sequencing and annotation.</title>
        <authorList>
            <consortium name="The Broad Institute Genomics Platform"/>
            <consortium name="The Broad Institute Genome Sequencing Center for Infectious Disease"/>
            <person name="Wu L."/>
            <person name="Ma J."/>
        </authorList>
    </citation>
    <scope>NUCLEOTIDE SEQUENCE [LARGE SCALE GENOMIC DNA]</scope>
    <source>
        <strain evidence="2">JCM 9371</strain>
    </source>
</reference>
<sequence length="314" mass="34055">MTVLPDLGSGLGHRAELADAIDEHAGRIDWLEVITENVLYAPADDRERLRDLARRFPVVPHGVELSIGSDREPDPGYVEALADLVEEIDAPWFSDHLCFTRTDRIALGLLAPLPRTSELARRLGRKAQRVQDAVGRPFLLENITYYVDMATPLTEAQFIAEVMEHCDCGLLLDLANLDINARNHGFDPLEFLDTVPVERVVQVHLAGGYEAGADPGATTDTGTGDGAGLHAAGDAELAIDSHATQVPDRVWDLLDELLARTHVNATLVERDQRFPDDFGELLAEVDRARAALRNAQGAAAVPPSAGSATRAGVR</sequence>
<dbReference type="InterPro" id="IPR007801">
    <property type="entry name" value="MbnB/TglH/ChrH"/>
</dbReference>
<gene>
    <name evidence="1" type="ORF">ACFQZM_37360</name>
</gene>
<dbReference type="SUPFAM" id="SSF51658">
    <property type="entry name" value="Xylose isomerase-like"/>
    <property type="match status" value="1"/>
</dbReference>
<dbReference type="PANTHER" id="PTHR42194:SF1">
    <property type="entry name" value="UPF0276 PROTEIN HI_1600"/>
    <property type="match status" value="1"/>
</dbReference>
<protein>
    <submittedName>
        <fullName evidence="1">DUF692 family multinuclear iron-containing protein</fullName>
    </submittedName>
</protein>
<dbReference type="Proteomes" id="UP001597063">
    <property type="component" value="Unassembled WGS sequence"/>
</dbReference>
<dbReference type="InterPro" id="IPR036237">
    <property type="entry name" value="Xyl_isomerase-like_sf"/>
</dbReference>
<name>A0ABW2XWI7_9ACTN</name>
<dbReference type="PANTHER" id="PTHR42194">
    <property type="entry name" value="UPF0276 PROTEIN HI_1600"/>
    <property type="match status" value="1"/>
</dbReference>